<gene>
    <name evidence="1" type="ORF">QFC19_003215</name>
</gene>
<comment type="caution">
    <text evidence="1">The sequence shown here is derived from an EMBL/GenBank/DDBJ whole genome shotgun (WGS) entry which is preliminary data.</text>
</comment>
<evidence type="ECO:0000313" key="2">
    <source>
        <dbReference type="Proteomes" id="UP001241377"/>
    </source>
</evidence>
<protein>
    <submittedName>
        <fullName evidence="1">Uncharacterized protein</fullName>
    </submittedName>
</protein>
<evidence type="ECO:0000313" key="1">
    <source>
        <dbReference type="EMBL" id="KAJ9106485.1"/>
    </source>
</evidence>
<dbReference type="EMBL" id="JASBWR010000030">
    <property type="protein sequence ID" value="KAJ9106485.1"/>
    <property type="molecule type" value="Genomic_DNA"/>
</dbReference>
<organism evidence="1 2">
    <name type="scientific">Naganishia cerealis</name>
    <dbReference type="NCBI Taxonomy" id="610337"/>
    <lineage>
        <taxon>Eukaryota</taxon>
        <taxon>Fungi</taxon>
        <taxon>Dikarya</taxon>
        <taxon>Basidiomycota</taxon>
        <taxon>Agaricomycotina</taxon>
        <taxon>Tremellomycetes</taxon>
        <taxon>Filobasidiales</taxon>
        <taxon>Filobasidiaceae</taxon>
        <taxon>Naganishia</taxon>
    </lineage>
</organism>
<reference evidence="1" key="1">
    <citation type="submission" date="2023-04" db="EMBL/GenBank/DDBJ databases">
        <title>Draft Genome sequencing of Naganishia species isolated from polar environments using Oxford Nanopore Technology.</title>
        <authorList>
            <person name="Leo P."/>
            <person name="Venkateswaran K."/>
        </authorList>
    </citation>
    <scope>NUCLEOTIDE SEQUENCE</scope>
    <source>
        <strain evidence="1">MNA-CCFEE 5261</strain>
    </source>
</reference>
<accession>A0ACC2W5U8</accession>
<dbReference type="Proteomes" id="UP001241377">
    <property type="component" value="Unassembled WGS sequence"/>
</dbReference>
<proteinExistence type="predicted"/>
<keyword evidence="2" id="KW-1185">Reference proteome</keyword>
<name>A0ACC2W5U8_9TREE</name>
<sequence>MSGLQNSKTIIEGPVLVTGATGYVAGWIVKELLEAGVTVHAAVRDASNKEKLRHLDELSDKYNGQLKYFEADLLKNGSFAEAMKGCKIVFHTASPFTSNFKDPQKDLVDPAKKGTQNVLETANETEAVTKVVLTSSVVAMYGDNKDLASLPNGTMDESVWNTTSTLQTNPYAYSKTVAEKLAWEIYEKQSQWELVVLNPALVMGPGLNSNATSESYQYIKSYGNGLMKTGVPKIGLGIVDVRDVAVAHVKAASVPSARGRYIISGHNTTLLEIGKLLAPEYKAYPLPTRELPKFMVWLVGPFFDKTLTRRFVTANANYLWKADNSKSIKELGVNYRPLKTTVCEFFQHLIDEKLLPVK</sequence>